<keyword evidence="7" id="KW-0653">Protein transport</keyword>
<feature type="compositionally biased region" description="Pro residues" evidence="12">
    <location>
        <begin position="8"/>
        <end position="24"/>
    </location>
</feature>
<evidence type="ECO:0000256" key="2">
    <source>
        <dbReference type="ARBA" id="ARBA00004514"/>
    </source>
</evidence>
<dbReference type="InterPro" id="IPR036322">
    <property type="entry name" value="WD40_repeat_dom_sf"/>
</dbReference>
<evidence type="ECO:0000313" key="14">
    <source>
        <dbReference type="EnsemblPlants" id="AET3Gv20848900.1"/>
    </source>
</evidence>
<evidence type="ECO:0000256" key="7">
    <source>
        <dbReference type="ARBA" id="ARBA00022927"/>
    </source>
</evidence>
<organism evidence="14 15">
    <name type="scientific">Aegilops tauschii subsp. strangulata</name>
    <name type="common">Goatgrass</name>
    <dbReference type="NCBI Taxonomy" id="200361"/>
    <lineage>
        <taxon>Eukaryota</taxon>
        <taxon>Viridiplantae</taxon>
        <taxon>Streptophyta</taxon>
        <taxon>Embryophyta</taxon>
        <taxon>Tracheophyta</taxon>
        <taxon>Spermatophyta</taxon>
        <taxon>Magnoliopsida</taxon>
        <taxon>Liliopsida</taxon>
        <taxon>Poales</taxon>
        <taxon>Poaceae</taxon>
        <taxon>BOP clade</taxon>
        <taxon>Pooideae</taxon>
        <taxon>Triticodae</taxon>
        <taxon>Triticeae</taxon>
        <taxon>Triticinae</taxon>
        <taxon>Aegilops</taxon>
    </lineage>
</organism>
<accession>A0A453G0W3</accession>
<dbReference type="Proteomes" id="UP000015105">
    <property type="component" value="Chromosome 3D"/>
</dbReference>
<keyword evidence="5 11" id="KW-0853">WD repeat</keyword>
<comment type="similarity">
    <text evidence="9">Belongs to the WD repeat peroxin-7 family.</text>
</comment>
<evidence type="ECO:0000259" key="13">
    <source>
        <dbReference type="Pfam" id="PF23609"/>
    </source>
</evidence>
<dbReference type="STRING" id="200361.A0A453G0W3"/>
<feature type="repeat" description="WD" evidence="11">
    <location>
        <begin position="176"/>
        <end position="211"/>
    </location>
</feature>
<dbReference type="PROSITE" id="PS50294">
    <property type="entry name" value="WD_REPEATS_REGION"/>
    <property type="match status" value="4"/>
</dbReference>
<dbReference type="InterPro" id="IPR019775">
    <property type="entry name" value="WD40_repeat_CS"/>
</dbReference>
<reference evidence="14" key="4">
    <citation type="submission" date="2019-03" db="UniProtKB">
        <authorList>
            <consortium name="EnsemblPlants"/>
        </authorList>
    </citation>
    <scope>IDENTIFICATION</scope>
</reference>
<evidence type="ECO:0000256" key="12">
    <source>
        <dbReference type="SAM" id="MobiDB-lite"/>
    </source>
</evidence>
<evidence type="ECO:0000256" key="6">
    <source>
        <dbReference type="ARBA" id="ARBA00022737"/>
    </source>
</evidence>
<dbReference type="InterPro" id="IPR020472">
    <property type="entry name" value="WD40_PAC1"/>
</dbReference>
<dbReference type="PRINTS" id="PR00320">
    <property type="entry name" value="GPROTEINBRPT"/>
</dbReference>
<feature type="domain" description="EIPR1-like beta-propeller" evidence="13">
    <location>
        <begin position="181"/>
        <end position="295"/>
    </location>
</feature>
<dbReference type="PROSITE" id="PS50082">
    <property type="entry name" value="WD_REPEATS_2"/>
    <property type="match status" value="4"/>
</dbReference>
<dbReference type="PANTHER" id="PTHR46027:SF1">
    <property type="entry name" value="PEROXISOMAL TARGETING SIGNAL 2 RECEPTOR"/>
    <property type="match status" value="1"/>
</dbReference>
<protein>
    <recommendedName>
        <fullName evidence="10">Peroxin-7</fullName>
    </recommendedName>
</protein>
<evidence type="ECO:0000256" key="11">
    <source>
        <dbReference type="PROSITE-ProRule" id="PRU00221"/>
    </source>
</evidence>
<dbReference type="CDD" id="cd00200">
    <property type="entry name" value="WD40"/>
    <property type="match status" value="1"/>
</dbReference>
<dbReference type="Gramene" id="AET3Gv20848900.1">
    <property type="protein sequence ID" value="AET3Gv20848900.1"/>
    <property type="gene ID" value="AET3Gv20848900"/>
</dbReference>
<dbReference type="AlphaFoldDB" id="A0A453G0W3"/>
<evidence type="ECO:0000256" key="4">
    <source>
        <dbReference type="ARBA" id="ARBA00022490"/>
    </source>
</evidence>
<evidence type="ECO:0000313" key="15">
    <source>
        <dbReference type="Proteomes" id="UP000015105"/>
    </source>
</evidence>
<dbReference type="InterPro" id="IPR059104">
    <property type="entry name" value="Beta-prop_EIPR1-like"/>
</dbReference>
<evidence type="ECO:0000256" key="5">
    <source>
        <dbReference type="ARBA" id="ARBA00022574"/>
    </source>
</evidence>
<keyword evidence="8" id="KW-0576">Peroxisome</keyword>
<feature type="repeat" description="WD" evidence="11">
    <location>
        <begin position="133"/>
        <end position="175"/>
    </location>
</feature>
<reference evidence="15" key="2">
    <citation type="journal article" date="2017" name="Nat. Plants">
        <title>The Aegilops tauschii genome reveals multiple impacts of transposons.</title>
        <authorList>
            <person name="Zhao G."/>
            <person name="Zou C."/>
            <person name="Li K."/>
            <person name="Wang K."/>
            <person name="Li T."/>
            <person name="Gao L."/>
            <person name="Zhang X."/>
            <person name="Wang H."/>
            <person name="Yang Z."/>
            <person name="Liu X."/>
            <person name="Jiang W."/>
            <person name="Mao L."/>
            <person name="Kong X."/>
            <person name="Jiao Y."/>
            <person name="Jia J."/>
        </authorList>
    </citation>
    <scope>NUCLEOTIDE SEQUENCE [LARGE SCALE GENOMIC DNA]</scope>
    <source>
        <strain evidence="15">cv. AL8/78</strain>
    </source>
</reference>
<feature type="repeat" description="WD" evidence="11">
    <location>
        <begin position="263"/>
        <end position="305"/>
    </location>
</feature>
<dbReference type="GO" id="GO:0016558">
    <property type="term" value="P:protein import into peroxisome matrix"/>
    <property type="evidence" value="ECO:0007669"/>
    <property type="project" value="InterPro"/>
</dbReference>
<dbReference type="GO" id="GO:0005782">
    <property type="term" value="C:peroxisomal matrix"/>
    <property type="evidence" value="ECO:0007669"/>
    <property type="project" value="UniProtKB-SubCell"/>
</dbReference>
<dbReference type="SMART" id="SM00320">
    <property type="entry name" value="WD40"/>
    <property type="match status" value="6"/>
</dbReference>
<feature type="repeat" description="WD" evidence="11">
    <location>
        <begin position="219"/>
        <end position="261"/>
    </location>
</feature>
<evidence type="ECO:0000256" key="10">
    <source>
        <dbReference type="ARBA" id="ARBA00032565"/>
    </source>
</evidence>
<dbReference type="EnsemblPlants" id="AET3Gv20848900.1">
    <property type="protein sequence ID" value="AET3Gv20848900.1"/>
    <property type="gene ID" value="AET3Gv20848900"/>
</dbReference>
<dbReference type="Pfam" id="PF23609">
    <property type="entry name" value="Beta-prop_EIPR1"/>
    <property type="match status" value="1"/>
</dbReference>
<sequence>AKAESPQVSPPTPHPTSIPAPPVPDPHRRRDAVVQGPGAGLLRPLQPVPRASPPRCHLAALRPLVGNGHLLVLDLSAAGPGLTPLFSFPTSDALFDCAWSESHDSLCAAASGDGSVRLFDVTLPPAQNPVRLLREHAREVHGIDWNPVRRDAFLSASWDDTLKLWSPDRPASVRTFRGHEYCVYAAAWSARHPDVFASASGDHTARVWDVREPGPTLVIPAHDHEVLSLDWDKYDPSILATGSVDKSIRIWDVRSPQAPLAQLAGHGYAVKRVKFSPHRQGMLMSCSYDMTVCMWDYRKEDALLQRYGHHTEFVAGIDMSVLTDGLLASTGWDEMIYVWPFGSDPRAM</sequence>
<comment type="subcellular location">
    <subcellularLocation>
        <location evidence="2">Cytoplasm</location>
        <location evidence="2">Cytosol</location>
    </subcellularLocation>
    <subcellularLocation>
        <location evidence="1">Peroxisome matrix</location>
    </subcellularLocation>
</comment>
<dbReference type="Pfam" id="PF00400">
    <property type="entry name" value="WD40"/>
    <property type="match status" value="2"/>
</dbReference>
<keyword evidence="4" id="KW-0963">Cytoplasm</keyword>
<dbReference type="InterPro" id="IPR044536">
    <property type="entry name" value="PEX7"/>
</dbReference>
<dbReference type="PROSITE" id="PS00678">
    <property type="entry name" value="WD_REPEATS_1"/>
    <property type="match status" value="1"/>
</dbReference>
<reference evidence="15" key="1">
    <citation type="journal article" date="2014" name="Science">
        <title>Ancient hybridizations among the ancestral genomes of bread wheat.</title>
        <authorList>
            <consortium name="International Wheat Genome Sequencing Consortium,"/>
            <person name="Marcussen T."/>
            <person name="Sandve S.R."/>
            <person name="Heier L."/>
            <person name="Spannagl M."/>
            <person name="Pfeifer M."/>
            <person name="Jakobsen K.S."/>
            <person name="Wulff B.B."/>
            <person name="Steuernagel B."/>
            <person name="Mayer K.F."/>
            <person name="Olsen O.A."/>
        </authorList>
    </citation>
    <scope>NUCLEOTIDE SEQUENCE [LARGE SCALE GENOMIC DNA]</scope>
    <source>
        <strain evidence="15">cv. AL8/78</strain>
    </source>
</reference>
<evidence type="ECO:0000256" key="1">
    <source>
        <dbReference type="ARBA" id="ARBA00004253"/>
    </source>
</evidence>
<evidence type="ECO:0000256" key="3">
    <source>
        <dbReference type="ARBA" id="ARBA00022448"/>
    </source>
</evidence>
<feature type="region of interest" description="Disordered" evidence="12">
    <location>
        <begin position="1"/>
        <end position="30"/>
    </location>
</feature>
<evidence type="ECO:0000256" key="9">
    <source>
        <dbReference type="ARBA" id="ARBA00024017"/>
    </source>
</evidence>
<proteinExistence type="inferred from homology"/>
<dbReference type="InterPro" id="IPR015943">
    <property type="entry name" value="WD40/YVTN_repeat-like_dom_sf"/>
</dbReference>
<keyword evidence="3" id="KW-0813">Transport</keyword>
<dbReference type="GO" id="GO:0005829">
    <property type="term" value="C:cytosol"/>
    <property type="evidence" value="ECO:0007669"/>
    <property type="project" value="UniProtKB-SubCell"/>
</dbReference>
<keyword evidence="6" id="KW-0677">Repeat</keyword>
<dbReference type="PANTHER" id="PTHR46027">
    <property type="entry name" value="PEROXISOMAL TARGETING SIGNAL 2 RECEPTOR"/>
    <property type="match status" value="1"/>
</dbReference>
<evidence type="ECO:0000256" key="8">
    <source>
        <dbReference type="ARBA" id="ARBA00023140"/>
    </source>
</evidence>
<name>A0A453G0W3_AEGTS</name>
<dbReference type="SUPFAM" id="SSF50978">
    <property type="entry name" value="WD40 repeat-like"/>
    <property type="match status" value="1"/>
</dbReference>
<dbReference type="InterPro" id="IPR001680">
    <property type="entry name" value="WD40_rpt"/>
</dbReference>
<dbReference type="Gene3D" id="2.130.10.10">
    <property type="entry name" value="YVTN repeat-like/Quinoprotein amine dehydrogenase"/>
    <property type="match status" value="1"/>
</dbReference>
<dbReference type="GO" id="GO:0005053">
    <property type="term" value="F:peroxisome matrix targeting signal-2 binding"/>
    <property type="evidence" value="ECO:0007669"/>
    <property type="project" value="InterPro"/>
</dbReference>
<reference evidence="14" key="5">
    <citation type="journal article" date="2021" name="G3 (Bethesda)">
        <title>Aegilops tauschii genome assembly Aet v5.0 features greater sequence contiguity and improved annotation.</title>
        <authorList>
            <person name="Wang L."/>
            <person name="Zhu T."/>
            <person name="Rodriguez J.C."/>
            <person name="Deal K.R."/>
            <person name="Dubcovsky J."/>
            <person name="McGuire P.E."/>
            <person name="Lux T."/>
            <person name="Spannagl M."/>
            <person name="Mayer K.F.X."/>
            <person name="Baldrich P."/>
            <person name="Meyers B.C."/>
            <person name="Huo N."/>
            <person name="Gu Y.Q."/>
            <person name="Zhou H."/>
            <person name="Devos K.M."/>
            <person name="Bennetzen J.L."/>
            <person name="Unver T."/>
            <person name="Budak H."/>
            <person name="Gulick P.J."/>
            <person name="Galiba G."/>
            <person name="Kalapos B."/>
            <person name="Nelson D.R."/>
            <person name="Li P."/>
            <person name="You F.M."/>
            <person name="Luo M.C."/>
            <person name="Dvorak J."/>
        </authorList>
    </citation>
    <scope>NUCLEOTIDE SEQUENCE [LARGE SCALE GENOMIC DNA]</scope>
    <source>
        <strain evidence="14">cv. AL8/78</strain>
    </source>
</reference>
<reference evidence="14" key="3">
    <citation type="journal article" date="2017" name="Nature">
        <title>Genome sequence of the progenitor of the wheat D genome Aegilops tauschii.</title>
        <authorList>
            <person name="Luo M.C."/>
            <person name="Gu Y.Q."/>
            <person name="Puiu D."/>
            <person name="Wang H."/>
            <person name="Twardziok S.O."/>
            <person name="Deal K.R."/>
            <person name="Huo N."/>
            <person name="Zhu T."/>
            <person name="Wang L."/>
            <person name="Wang Y."/>
            <person name="McGuire P.E."/>
            <person name="Liu S."/>
            <person name="Long H."/>
            <person name="Ramasamy R.K."/>
            <person name="Rodriguez J.C."/>
            <person name="Van S.L."/>
            <person name="Yuan L."/>
            <person name="Wang Z."/>
            <person name="Xia Z."/>
            <person name="Xiao L."/>
            <person name="Anderson O.D."/>
            <person name="Ouyang S."/>
            <person name="Liang Y."/>
            <person name="Zimin A.V."/>
            <person name="Pertea G."/>
            <person name="Qi P."/>
            <person name="Bennetzen J.L."/>
            <person name="Dai X."/>
            <person name="Dawson M.W."/>
            <person name="Muller H.G."/>
            <person name="Kugler K."/>
            <person name="Rivarola-Duarte L."/>
            <person name="Spannagl M."/>
            <person name="Mayer K.F.X."/>
            <person name="Lu F.H."/>
            <person name="Bevan M.W."/>
            <person name="Leroy P."/>
            <person name="Li P."/>
            <person name="You F.M."/>
            <person name="Sun Q."/>
            <person name="Liu Z."/>
            <person name="Lyons E."/>
            <person name="Wicker T."/>
            <person name="Salzberg S.L."/>
            <person name="Devos K.M."/>
            <person name="Dvorak J."/>
        </authorList>
    </citation>
    <scope>NUCLEOTIDE SEQUENCE [LARGE SCALE GENOMIC DNA]</scope>
    <source>
        <strain evidence="14">cv. AL8/78</strain>
    </source>
</reference>
<keyword evidence="15" id="KW-1185">Reference proteome</keyword>